<dbReference type="EMBL" id="CP021059">
    <property type="protein sequence ID" value="ARQ06883.1"/>
    <property type="molecule type" value="Genomic_DNA"/>
</dbReference>
<keyword evidence="5 8" id="KW-0378">Hydrolase</keyword>
<evidence type="ECO:0000256" key="1">
    <source>
        <dbReference type="ARBA" id="ARBA00005614"/>
    </source>
</evidence>
<dbReference type="InterPro" id="IPR017968">
    <property type="entry name" value="Acylphosphatase_CS"/>
</dbReference>
<dbReference type="KEGG" id="mcak:MCCS_12380"/>
<dbReference type="GO" id="GO:0016743">
    <property type="term" value="F:carboxyl- or carbamoyltransferase activity"/>
    <property type="evidence" value="ECO:0007669"/>
    <property type="project" value="TreeGrafter"/>
</dbReference>
<dbReference type="OrthoDB" id="9808093at2"/>
<gene>
    <name evidence="8" type="primary">acyP</name>
    <name evidence="8" type="ORF">MCCS_12380</name>
</gene>
<feature type="active site" evidence="5">
    <location>
        <position position="36"/>
    </location>
</feature>
<dbReference type="InterPro" id="IPR001792">
    <property type="entry name" value="Acylphosphatase-like_dom"/>
</dbReference>
<dbReference type="PROSITE" id="PS00150">
    <property type="entry name" value="ACYLPHOSPHATASE_1"/>
    <property type="match status" value="1"/>
</dbReference>
<keyword evidence="9" id="KW-1185">Reference proteome</keyword>
<dbReference type="InterPro" id="IPR051060">
    <property type="entry name" value="Carbamoyltrans_HypF-like"/>
</dbReference>
<evidence type="ECO:0000313" key="9">
    <source>
        <dbReference type="Proteomes" id="UP000194154"/>
    </source>
</evidence>
<dbReference type="InterPro" id="IPR036046">
    <property type="entry name" value="Acylphosphatase-like_dom_sf"/>
</dbReference>
<dbReference type="EC" id="3.6.1.7" evidence="2 5"/>
<evidence type="ECO:0000256" key="4">
    <source>
        <dbReference type="ARBA" id="ARBA00047645"/>
    </source>
</evidence>
<proteinExistence type="inferred from homology"/>
<organism evidence="8 9">
    <name type="scientific">Macrococcoides canis</name>
    <dbReference type="NCBI Taxonomy" id="1855823"/>
    <lineage>
        <taxon>Bacteria</taxon>
        <taxon>Bacillati</taxon>
        <taxon>Bacillota</taxon>
        <taxon>Bacilli</taxon>
        <taxon>Bacillales</taxon>
        <taxon>Staphylococcaceae</taxon>
        <taxon>Macrococcoides</taxon>
    </lineage>
</organism>
<dbReference type="NCBIfam" id="NF011005">
    <property type="entry name" value="PRK14431.1"/>
    <property type="match status" value="1"/>
</dbReference>
<dbReference type="PANTHER" id="PTHR42959">
    <property type="entry name" value="CARBAMOYLTRANSFERASE"/>
    <property type="match status" value="1"/>
</dbReference>
<dbReference type="Pfam" id="PF00708">
    <property type="entry name" value="Acylphosphatase"/>
    <property type="match status" value="1"/>
</dbReference>
<feature type="domain" description="Acylphosphatase-like" evidence="7">
    <location>
        <begin position="3"/>
        <end position="88"/>
    </location>
</feature>
<dbReference type="RefSeq" id="WP_086042522.1">
    <property type="nucleotide sequence ID" value="NZ_CBCRZA010000002.1"/>
</dbReference>
<comment type="similarity">
    <text evidence="1 6">Belongs to the acylphosphatase family.</text>
</comment>
<dbReference type="STRING" id="1855823.MCCS_12380"/>
<evidence type="ECO:0000256" key="2">
    <source>
        <dbReference type="ARBA" id="ARBA00012150"/>
    </source>
</evidence>
<reference evidence="8 9" key="1">
    <citation type="journal article" date="2017" name="Int. J. Syst. Evol. Microbiol.">
        <title>Macrococcus canis sp. nov., a skin bacterium associated with infections in dogs.</title>
        <authorList>
            <person name="Gobeli Brawand S."/>
            <person name="Cotting K."/>
            <person name="Gomez-Sanz E."/>
            <person name="Collaud A."/>
            <person name="Thomann A."/>
            <person name="Brodard I."/>
            <person name="Rodriguez-Campos S."/>
            <person name="Strauss C."/>
            <person name="Perreten V."/>
        </authorList>
    </citation>
    <scope>NUCLEOTIDE SEQUENCE [LARGE SCALE GENOMIC DNA]</scope>
    <source>
        <strain evidence="8 9">KM45013</strain>
    </source>
</reference>
<evidence type="ECO:0000256" key="5">
    <source>
        <dbReference type="PROSITE-ProRule" id="PRU00520"/>
    </source>
</evidence>
<dbReference type="SUPFAM" id="SSF54975">
    <property type="entry name" value="Acylphosphatase/BLUF domain-like"/>
    <property type="match status" value="1"/>
</dbReference>
<dbReference type="GO" id="GO:0003998">
    <property type="term" value="F:acylphosphatase activity"/>
    <property type="evidence" value="ECO:0007669"/>
    <property type="project" value="UniProtKB-EC"/>
</dbReference>
<dbReference type="PROSITE" id="PS51160">
    <property type="entry name" value="ACYLPHOSPHATASE_3"/>
    <property type="match status" value="1"/>
</dbReference>
<dbReference type="GO" id="GO:0051604">
    <property type="term" value="P:protein maturation"/>
    <property type="evidence" value="ECO:0007669"/>
    <property type="project" value="TreeGrafter"/>
</dbReference>
<evidence type="ECO:0000313" key="8">
    <source>
        <dbReference type="EMBL" id="ARQ06883.1"/>
    </source>
</evidence>
<accession>A0A1W7AB92</accession>
<dbReference type="PANTHER" id="PTHR42959:SF1">
    <property type="entry name" value="CARBAMOYLTRANSFERASE HYPF"/>
    <property type="match status" value="1"/>
</dbReference>
<evidence type="ECO:0000259" key="7">
    <source>
        <dbReference type="PROSITE" id="PS51160"/>
    </source>
</evidence>
<protein>
    <recommendedName>
        <fullName evidence="3 5">acylphosphatase</fullName>
        <ecNumber evidence="2 5">3.6.1.7</ecNumber>
    </recommendedName>
</protein>
<dbReference type="AlphaFoldDB" id="A0A1W7AB92"/>
<evidence type="ECO:0000256" key="3">
    <source>
        <dbReference type="ARBA" id="ARBA00015991"/>
    </source>
</evidence>
<dbReference type="Gene3D" id="3.30.70.100">
    <property type="match status" value="1"/>
</dbReference>
<name>A0A1W7AB92_9STAP</name>
<dbReference type="Proteomes" id="UP000194154">
    <property type="component" value="Chromosome"/>
</dbReference>
<evidence type="ECO:0000256" key="6">
    <source>
        <dbReference type="RuleBase" id="RU004168"/>
    </source>
</evidence>
<comment type="catalytic activity">
    <reaction evidence="4 5">
        <text>an acyl phosphate + H2O = a carboxylate + phosphate + H(+)</text>
        <dbReference type="Rhea" id="RHEA:14965"/>
        <dbReference type="ChEBI" id="CHEBI:15377"/>
        <dbReference type="ChEBI" id="CHEBI:15378"/>
        <dbReference type="ChEBI" id="CHEBI:29067"/>
        <dbReference type="ChEBI" id="CHEBI:43474"/>
        <dbReference type="ChEBI" id="CHEBI:59918"/>
        <dbReference type="EC" id="3.6.1.7"/>
    </reaction>
</comment>
<dbReference type="GeneID" id="35295364"/>
<sequence>MKTIHIKVFGKVQGVGFRYFTEKLAKQYHITGTVQNVKDYVEIYATGSEALSDFEQAVVNGASPMSKVESYTSEEISLKQFERFTTLK</sequence>
<feature type="active site" evidence="5">
    <location>
        <position position="18"/>
    </location>
</feature>
<dbReference type="GO" id="GO:0008270">
    <property type="term" value="F:zinc ion binding"/>
    <property type="evidence" value="ECO:0007669"/>
    <property type="project" value="TreeGrafter"/>
</dbReference>